<dbReference type="InterPro" id="IPR001926">
    <property type="entry name" value="TrpB-like_PALP"/>
</dbReference>
<comment type="similarity">
    <text evidence="2">Belongs to the cysteine synthase/cystathionine beta-synthase family.</text>
</comment>
<evidence type="ECO:0000313" key="5">
    <source>
        <dbReference type="EMBL" id="SDS66360.1"/>
    </source>
</evidence>
<dbReference type="OrthoDB" id="9805733at2"/>
<dbReference type="GO" id="GO:0009069">
    <property type="term" value="P:serine family amino acid metabolic process"/>
    <property type="evidence" value="ECO:0007669"/>
    <property type="project" value="UniProtKB-ARBA"/>
</dbReference>
<accession>A0A1H1U1H4</accession>
<evidence type="ECO:0000313" key="6">
    <source>
        <dbReference type="Proteomes" id="UP000198751"/>
    </source>
</evidence>
<dbReference type="FunFam" id="3.40.50.1100:FF:000003">
    <property type="entry name" value="Cystathionine beta-synthase"/>
    <property type="match status" value="1"/>
</dbReference>
<keyword evidence="3" id="KW-0663">Pyridoxal phosphate</keyword>
<evidence type="ECO:0000256" key="1">
    <source>
        <dbReference type="ARBA" id="ARBA00001933"/>
    </source>
</evidence>
<reference evidence="6" key="1">
    <citation type="submission" date="2016-10" db="EMBL/GenBank/DDBJ databases">
        <authorList>
            <person name="Varghese N."/>
            <person name="Submissions S."/>
        </authorList>
    </citation>
    <scope>NUCLEOTIDE SEQUENCE [LARGE SCALE GENOMIC DNA]</scope>
    <source>
        <strain evidence="6">IMMIB L-1606</strain>
    </source>
</reference>
<dbReference type="Proteomes" id="UP000198751">
    <property type="component" value="Chromosome I"/>
</dbReference>
<dbReference type="EMBL" id="LT629779">
    <property type="protein sequence ID" value="SDS66360.1"/>
    <property type="molecule type" value="Genomic_DNA"/>
</dbReference>
<dbReference type="RefSeq" id="WP_091717366.1">
    <property type="nucleotide sequence ID" value="NZ_LT629779.1"/>
</dbReference>
<sequence>MTVFESVLDGIGGTPLVRLRRLGARFRPRIYAKLEFQNIGGSVKDRAALSMIRAAEREGLLRPGGTVVEGTSGNTGIGLAMVAAQLGYRAVIFAPAATAGEKVRLLRAYGAEVHLVADFVPRDHPGHLASRAAAYTGATPGAWLAQQYDNPANPAAHWHTTGPEIWDDTEGSVTHLVASVGTGGTLSGTGGFLKDASGGSVRVVAADPEHSRYGGGDGALKYVEGAGHALHPESVEDIWPEAFDTGVVDQYIRVSDRDAIFTARRAAREEGLLTGATGGTALAAALTLAEGLDESHTIVVVLPDSGRNYLSTYFDDGWLASLGFLEPVSPRGTVRSLLPSVDAGGPAPGVPLLPSGQAVGEAIAHLRARGLGPADPAFLVLDRGERHGTVHPREVLAAVTLESLQALESQAGPSAASLLAAVPYRAVGVGTPVPGAAGDDGVGGADEGVAGEDVAGGNVADGDEPTRGALVAAGTGTSAHEVLAVLVDGRITAAVPAGWRAGVRGADAAAAGSVTFSR</sequence>
<dbReference type="PANTHER" id="PTHR10314">
    <property type="entry name" value="CYSTATHIONINE BETA-SYNTHASE"/>
    <property type="match status" value="1"/>
</dbReference>
<feature type="domain" description="Tryptophan synthase beta chain-like PALP" evidence="4">
    <location>
        <begin position="8"/>
        <end position="304"/>
    </location>
</feature>
<gene>
    <name evidence="5" type="ORF">SAMN04489743_0560</name>
</gene>
<evidence type="ECO:0000256" key="3">
    <source>
        <dbReference type="ARBA" id="ARBA00022898"/>
    </source>
</evidence>
<comment type="cofactor">
    <cofactor evidence="1">
        <name>pyridoxal 5'-phosphate</name>
        <dbReference type="ChEBI" id="CHEBI:597326"/>
    </cofactor>
</comment>
<dbReference type="InterPro" id="IPR050214">
    <property type="entry name" value="Cys_Synth/Cystath_Beta-Synth"/>
</dbReference>
<name>A0A1H1U1H4_9MICC</name>
<dbReference type="GO" id="GO:0044272">
    <property type="term" value="P:sulfur compound biosynthetic process"/>
    <property type="evidence" value="ECO:0007669"/>
    <property type="project" value="UniProtKB-ARBA"/>
</dbReference>
<dbReference type="AlphaFoldDB" id="A0A1H1U1H4"/>
<keyword evidence="6" id="KW-1185">Reference proteome</keyword>
<organism evidence="5 6">
    <name type="scientific">Pseudarthrobacter equi</name>
    <dbReference type="NCBI Taxonomy" id="728066"/>
    <lineage>
        <taxon>Bacteria</taxon>
        <taxon>Bacillati</taxon>
        <taxon>Actinomycetota</taxon>
        <taxon>Actinomycetes</taxon>
        <taxon>Micrococcales</taxon>
        <taxon>Micrococcaceae</taxon>
        <taxon>Pseudarthrobacter</taxon>
    </lineage>
</organism>
<dbReference type="CDD" id="cd01561">
    <property type="entry name" value="CBS_like"/>
    <property type="match status" value="1"/>
</dbReference>
<dbReference type="GO" id="GO:0006534">
    <property type="term" value="P:cysteine metabolic process"/>
    <property type="evidence" value="ECO:0007669"/>
    <property type="project" value="UniProtKB-ARBA"/>
</dbReference>
<proteinExistence type="inferred from homology"/>
<dbReference type="SUPFAM" id="SSF53686">
    <property type="entry name" value="Tryptophan synthase beta subunit-like PLP-dependent enzymes"/>
    <property type="match status" value="1"/>
</dbReference>
<dbReference type="Gene3D" id="3.40.50.1100">
    <property type="match status" value="2"/>
</dbReference>
<dbReference type="InterPro" id="IPR036052">
    <property type="entry name" value="TrpB-like_PALP_sf"/>
</dbReference>
<evidence type="ECO:0000256" key="2">
    <source>
        <dbReference type="ARBA" id="ARBA00007103"/>
    </source>
</evidence>
<evidence type="ECO:0000259" key="4">
    <source>
        <dbReference type="Pfam" id="PF00291"/>
    </source>
</evidence>
<dbReference type="Pfam" id="PF00291">
    <property type="entry name" value="PALP"/>
    <property type="match status" value="1"/>
</dbReference>
<protein>
    <submittedName>
        <fullName evidence="5">Cystathionine beta-synthase</fullName>
    </submittedName>
</protein>